<dbReference type="SMART" id="SM00336">
    <property type="entry name" value="BBOX"/>
    <property type="match status" value="2"/>
</dbReference>
<dbReference type="Gene3D" id="4.10.830.40">
    <property type="match status" value="1"/>
</dbReference>
<evidence type="ECO:0000256" key="7">
    <source>
        <dbReference type="PROSITE-ProRule" id="PRU00087"/>
    </source>
</evidence>
<dbReference type="InterPro" id="IPR013783">
    <property type="entry name" value="Ig-like_fold"/>
</dbReference>
<dbReference type="InterPro" id="IPR001298">
    <property type="entry name" value="Filamin/ABP280_rpt"/>
</dbReference>
<dbReference type="SUPFAM" id="SSF57845">
    <property type="entry name" value="B-box zinc-binding domain"/>
    <property type="match status" value="1"/>
</dbReference>
<dbReference type="AlphaFoldDB" id="A0A2B4R7S0"/>
<feature type="domain" description="B box-type" evidence="10">
    <location>
        <begin position="154"/>
        <end position="190"/>
    </location>
</feature>
<proteinExistence type="inferred from homology"/>
<dbReference type="PROSITE" id="PS50194">
    <property type="entry name" value="FILAMIN_REPEAT"/>
    <property type="match status" value="1"/>
</dbReference>
<dbReference type="PANTHER" id="PTHR25462">
    <property type="entry name" value="BONUS, ISOFORM C-RELATED"/>
    <property type="match status" value="1"/>
</dbReference>
<dbReference type="InterPro" id="IPR047153">
    <property type="entry name" value="TRIM45/56/19-like"/>
</dbReference>
<feature type="domain" description="RING-type" evidence="9">
    <location>
        <begin position="15"/>
        <end position="58"/>
    </location>
</feature>
<keyword evidence="2" id="KW-0479">Metal-binding</keyword>
<evidence type="ECO:0000259" key="10">
    <source>
        <dbReference type="PROSITE" id="PS50119"/>
    </source>
</evidence>
<dbReference type="SUPFAM" id="SSF57850">
    <property type="entry name" value="RING/U-box"/>
    <property type="match status" value="1"/>
</dbReference>
<evidence type="ECO:0000256" key="1">
    <source>
        <dbReference type="ARBA" id="ARBA00008518"/>
    </source>
</evidence>
<dbReference type="Pfam" id="PF00630">
    <property type="entry name" value="Filamin"/>
    <property type="match status" value="1"/>
</dbReference>
<dbReference type="Gene3D" id="2.60.40.10">
    <property type="entry name" value="Immunoglobulins"/>
    <property type="match status" value="1"/>
</dbReference>
<keyword evidence="4 6" id="KW-0863">Zinc-finger</keyword>
<dbReference type="InterPro" id="IPR017868">
    <property type="entry name" value="Filamin/ABP280_repeat-like"/>
</dbReference>
<evidence type="ECO:0000256" key="6">
    <source>
        <dbReference type="PROSITE-ProRule" id="PRU00024"/>
    </source>
</evidence>
<dbReference type="Pfam" id="PF00097">
    <property type="entry name" value="zf-C3HC4"/>
    <property type="match status" value="1"/>
</dbReference>
<evidence type="ECO:0000256" key="3">
    <source>
        <dbReference type="ARBA" id="ARBA00022737"/>
    </source>
</evidence>
<dbReference type="InterPro" id="IPR001841">
    <property type="entry name" value="Znf_RING"/>
</dbReference>
<evidence type="ECO:0000256" key="2">
    <source>
        <dbReference type="ARBA" id="ARBA00022723"/>
    </source>
</evidence>
<evidence type="ECO:0000256" key="4">
    <source>
        <dbReference type="ARBA" id="ARBA00022771"/>
    </source>
</evidence>
<gene>
    <name evidence="11" type="primary">TRIM45</name>
    <name evidence="11" type="ORF">AWC38_SpisGene23740</name>
</gene>
<dbReference type="GO" id="GO:0061630">
    <property type="term" value="F:ubiquitin protein ligase activity"/>
    <property type="evidence" value="ECO:0007669"/>
    <property type="project" value="TreeGrafter"/>
</dbReference>
<comment type="similarity">
    <text evidence="1">Belongs to the TRIM/RBCC family.</text>
</comment>
<dbReference type="SMART" id="SM00557">
    <property type="entry name" value="IG_FLMN"/>
    <property type="match status" value="1"/>
</dbReference>
<dbReference type="PANTHER" id="PTHR25462:SF291">
    <property type="entry name" value="E3 UBIQUITIN-PROTEIN LIGASE TRIM45"/>
    <property type="match status" value="1"/>
</dbReference>
<keyword evidence="8" id="KW-0175">Coiled coil</keyword>
<evidence type="ECO:0000313" key="12">
    <source>
        <dbReference type="Proteomes" id="UP000225706"/>
    </source>
</evidence>
<dbReference type="GO" id="GO:0008270">
    <property type="term" value="F:zinc ion binding"/>
    <property type="evidence" value="ECO:0007669"/>
    <property type="project" value="UniProtKB-KW"/>
</dbReference>
<dbReference type="OrthoDB" id="342730at2759"/>
<dbReference type="InterPro" id="IPR013083">
    <property type="entry name" value="Znf_RING/FYVE/PHD"/>
</dbReference>
<reference evidence="12" key="1">
    <citation type="journal article" date="2017" name="bioRxiv">
        <title>Comparative analysis of the genomes of Stylophora pistillata and Acropora digitifera provides evidence for extensive differences between species of corals.</title>
        <authorList>
            <person name="Voolstra C.R."/>
            <person name="Li Y."/>
            <person name="Liew Y.J."/>
            <person name="Baumgarten S."/>
            <person name="Zoccola D."/>
            <person name="Flot J.-F."/>
            <person name="Tambutte S."/>
            <person name="Allemand D."/>
            <person name="Aranda M."/>
        </authorList>
    </citation>
    <scope>NUCLEOTIDE SEQUENCE [LARGE SCALE GENOMIC DNA]</scope>
</reference>
<feature type="domain" description="B box-type" evidence="10">
    <location>
        <begin position="95"/>
        <end position="142"/>
    </location>
</feature>
<dbReference type="InterPro" id="IPR017907">
    <property type="entry name" value="Znf_RING_CS"/>
</dbReference>
<organism evidence="11 12">
    <name type="scientific">Stylophora pistillata</name>
    <name type="common">Smooth cauliflower coral</name>
    <dbReference type="NCBI Taxonomy" id="50429"/>
    <lineage>
        <taxon>Eukaryota</taxon>
        <taxon>Metazoa</taxon>
        <taxon>Cnidaria</taxon>
        <taxon>Anthozoa</taxon>
        <taxon>Hexacorallia</taxon>
        <taxon>Scleractinia</taxon>
        <taxon>Astrocoeniina</taxon>
        <taxon>Pocilloporidae</taxon>
        <taxon>Stylophora</taxon>
    </lineage>
</organism>
<dbReference type="InterPro" id="IPR014756">
    <property type="entry name" value="Ig_E-set"/>
</dbReference>
<protein>
    <submittedName>
        <fullName evidence="11">Tripartite motif-containing protein 45</fullName>
    </submittedName>
</protein>
<dbReference type="PROSITE" id="PS00518">
    <property type="entry name" value="ZF_RING_1"/>
    <property type="match status" value="1"/>
</dbReference>
<evidence type="ECO:0000259" key="9">
    <source>
        <dbReference type="PROSITE" id="PS50089"/>
    </source>
</evidence>
<evidence type="ECO:0000256" key="8">
    <source>
        <dbReference type="SAM" id="Coils"/>
    </source>
</evidence>
<accession>A0A2B4R7S0</accession>
<dbReference type="SUPFAM" id="SSF81296">
    <property type="entry name" value="E set domains"/>
    <property type="match status" value="1"/>
</dbReference>
<keyword evidence="12" id="KW-1185">Reference proteome</keyword>
<keyword evidence="5" id="KW-0862">Zinc</keyword>
<dbReference type="Gene3D" id="3.30.160.60">
    <property type="entry name" value="Classic Zinc Finger"/>
    <property type="match status" value="1"/>
</dbReference>
<dbReference type="EMBL" id="LSMT01001437">
    <property type="protein sequence ID" value="PFX12325.1"/>
    <property type="molecule type" value="Genomic_DNA"/>
</dbReference>
<dbReference type="STRING" id="50429.A0A2B4R7S0"/>
<keyword evidence="3" id="KW-0677">Repeat</keyword>
<sequence length="613" mass="68879">MACAQPKEVAKEMCCAICLEQFKEPKVLTCLHSYCKGCLVKLVKKKGPEHIIICPECRQEVKITDGDVDKLPPNFWLNNFMTLLSMQDSSMASSKKTLLCEHCDSGDPAVSRCTSCCVFMCEFCVTAHKRINAFKGHKILSLEEVKRVGSKALVKPAFCEKHSGELLKLFCQTCQKTICRDCTIVDHREHMYNFVADIAEQERSSVHGILEKCKPKEKVVAESLQVVKTMRIRVLSRCSEAGKQVDSFFDKQVEALEHHRANLKNEAGRQGQERVKKLDSQAEGLSLLLAQLRNSVSFTSQAIADGDDVKLLSMKTQLVQRLSQLNSSQDQLKPCQNDYFRLQEHKSIWDVGKIASLSYHPCDPQKCTVSMAGGEEGVMYQTMKRQPVDFTVIIKDERNIKVTGGGHGVIVCVDFEARLTPKRRKNTFTTSQVSPIVFLKDDGSYSFSYCPKNAGNAVLSVKVGGKHINGSPFQWSVTELIHAFSEGMHCWKLQLDLDGEETTVEIGVKNDFFGSSQPLPVHVWSHQRGDQKWSLILKGSRLNTSRSDGRKASIGDVQGKDIFTVFLNLESKKLIIYNIRSKEADVFTGVEGRQLAYVCPPNKQNCVFFYFED</sequence>
<dbReference type="SMART" id="SM00184">
    <property type="entry name" value="RING"/>
    <property type="match status" value="1"/>
</dbReference>
<evidence type="ECO:0000256" key="5">
    <source>
        <dbReference type="ARBA" id="ARBA00022833"/>
    </source>
</evidence>
<name>A0A2B4R7S0_STYPI</name>
<dbReference type="InterPro" id="IPR000315">
    <property type="entry name" value="Znf_B-box"/>
</dbReference>
<comment type="caution">
    <text evidence="11">The sequence shown here is derived from an EMBL/GenBank/DDBJ whole genome shotgun (WGS) entry which is preliminary data.</text>
</comment>
<dbReference type="PROSITE" id="PS50089">
    <property type="entry name" value="ZF_RING_2"/>
    <property type="match status" value="1"/>
</dbReference>
<dbReference type="Proteomes" id="UP000225706">
    <property type="component" value="Unassembled WGS sequence"/>
</dbReference>
<feature type="repeat" description="Filamin" evidence="7">
    <location>
        <begin position="359"/>
        <end position="477"/>
    </location>
</feature>
<dbReference type="InterPro" id="IPR018957">
    <property type="entry name" value="Znf_C3HC4_RING-type"/>
</dbReference>
<dbReference type="Pfam" id="PF00643">
    <property type="entry name" value="zf-B_box"/>
    <property type="match status" value="2"/>
</dbReference>
<feature type="coiled-coil region" evidence="8">
    <location>
        <begin position="253"/>
        <end position="295"/>
    </location>
</feature>
<dbReference type="PROSITE" id="PS50119">
    <property type="entry name" value="ZF_BBOX"/>
    <property type="match status" value="2"/>
</dbReference>
<evidence type="ECO:0000313" key="11">
    <source>
        <dbReference type="EMBL" id="PFX12325.1"/>
    </source>
</evidence>
<dbReference type="Gene3D" id="3.30.40.10">
    <property type="entry name" value="Zinc/RING finger domain, C3HC4 (zinc finger)"/>
    <property type="match status" value="1"/>
</dbReference>